<gene>
    <name evidence="2" type="ORF">DXG03_006745</name>
</gene>
<dbReference type="Pfam" id="PF20255">
    <property type="entry name" value="DUF6606"/>
    <property type="match status" value="1"/>
</dbReference>
<sequence>MAVCDLAISSARKFADAYSAPIPQRSKIVKMLINLRDLQSWGPLTESELLKLMTNAVAGDTIVVPIQAQNACVILRRFSNSTIHEAFEIDPPNTAVISSDSERLIRSFPGPALEIADTASTGPKFISHFVCLASMDVPDLHSAASSNKVKTKVMEVHDTADPHFITQFFTAILHGLPGSKPVAVERVEMVAIQTTLTRFEGREHGYALYKCFMLFLFAETMSLDPCRGLPTDLIVCTKDKVARRLRKLSDADIVPEFLARKIMSALEAVNLLLNEGGLRVQKNQALSPHWDPRTLDIAANTRLSLCPSRHLKRTL</sequence>
<organism evidence="2 3">
    <name type="scientific">Asterophora parasitica</name>
    <dbReference type="NCBI Taxonomy" id="117018"/>
    <lineage>
        <taxon>Eukaryota</taxon>
        <taxon>Fungi</taxon>
        <taxon>Dikarya</taxon>
        <taxon>Basidiomycota</taxon>
        <taxon>Agaricomycotina</taxon>
        <taxon>Agaricomycetes</taxon>
        <taxon>Agaricomycetidae</taxon>
        <taxon>Agaricales</taxon>
        <taxon>Tricholomatineae</taxon>
        <taxon>Lyophyllaceae</taxon>
        <taxon>Asterophora</taxon>
    </lineage>
</organism>
<evidence type="ECO:0000313" key="2">
    <source>
        <dbReference type="EMBL" id="KAG5640886.1"/>
    </source>
</evidence>
<name>A0A9P7K743_9AGAR</name>
<proteinExistence type="predicted"/>
<keyword evidence="3" id="KW-1185">Reference proteome</keyword>
<reference evidence="2" key="1">
    <citation type="submission" date="2020-07" db="EMBL/GenBank/DDBJ databases">
        <authorList>
            <person name="Nieuwenhuis M."/>
            <person name="Van De Peppel L.J.J."/>
        </authorList>
    </citation>
    <scope>NUCLEOTIDE SEQUENCE</scope>
    <source>
        <strain evidence="2">AP01</strain>
        <tissue evidence="2">Mycelium</tissue>
    </source>
</reference>
<dbReference type="OrthoDB" id="3182339at2759"/>
<evidence type="ECO:0000313" key="3">
    <source>
        <dbReference type="Proteomes" id="UP000775547"/>
    </source>
</evidence>
<dbReference type="InterPro" id="IPR046541">
    <property type="entry name" value="DUF6606"/>
</dbReference>
<dbReference type="AlphaFoldDB" id="A0A9P7K743"/>
<evidence type="ECO:0000259" key="1">
    <source>
        <dbReference type="Pfam" id="PF20255"/>
    </source>
</evidence>
<dbReference type="EMBL" id="JABCKV010000462">
    <property type="protein sequence ID" value="KAG5640886.1"/>
    <property type="molecule type" value="Genomic_DNA"/>
</dbReference>
<comment type="caution">
    <text evidence="2">The sequence shown here is derived from an EMBL/GenBank/DDBJ whole genome shotgun (WGS) entry which is preliminary data.</text>
</comment>
<reference evidence="2" key="2">
    <citation type="submission" date="2021-10" db="EMBL/GenBank/DDBJ databases">
        <title>Phylogenomics reveals ancestral predisposition of the termite-cultivated fungus Termitomyces towards a domesticated lifestyle.</title>
        <authorList>
            <person name="Auxier B."/>
            <person name="Grum-Grzhimaylo A."/>
            <person name="Cardenas M.E."/>
            <person name="Lodge J.D."/>
            <person name="Laessoe T."/>
            <person name="Pedersen O."/>
            <person name="Smith M.E."/>
            <person name="Kuyper T.W."/>
            <person name="Franco-Molano E.A."/>
            <person name="Baroni T.J."/>
            <person name="Aanen D.K."/>
        </authorList>
    </citation>
    <scope>NUCLEOTIDE SEQUENCE</scope>
    <source>
        <strain evidence="2">AP01</strain>
        <tissue evidence="2">Mycelium</tissue>
    </source>
</reference>
<feature type="domain" description="DUF6606" evidence="1">
    <location>
        <begin position="2"/>
        <end position="187"/>
    </location>
</feature>
<accession>A0A9P7K743</accession>
<protein>
    <recommendedName>
        <fullName evidence="1">DUF6606 domain-containing protein</fullName>
    </recommendedName>
</protein>
<dbReference type="Proteomes" id="UP000775547">
    <property type="component" value="Unassembled WGS sequence"/>
</dbReference>